<dbReference type="EMBL" id="JABAIM010000003">
    <property type="protein sequence ID" value="NLR76086.1"/>
    <property type="molecule type" value="Genomic_DNA"/>
</dbReference>
<gene>
    <name evidence="3" type="ORF">HF682_13045</name>
</gene>
<feature type="transmembrane region" description="Helical" evidence="1">
    <location>
        <begin position="477"/>
        <end position="495"/>
    </location>
</feature>
<protein>
    <submittedName>
        <fullName evidence="3">DUF4178 domain-containing protein</fullName>
    </submittedName>
</protein>
<keyword evidence="1" id="KW-1133">Transmembrane helix</keyword>
<sequence length="508" mass="55992">MFKAACPGCGAELSFRSATSVLAICKYCQSTVARDADSVRNLGKQSAVLEDFSPLQIHSSGRYLGLDFSLIGRIQLQYERGVWNEWYLWFDDGSTGWLSDANGQYVLTRPLPDVPNAPSFDSLQPGSDFILDNKRYSAADVRRAQCVAGQGELPFTVGAGWEAIVADFRCDSRFLTLDYSEGQLIGYLGDAVRLEELQCQNLRTEEQIQQQAGAVRGELSTLSCPGCGSGITLPAGLATQLICPACHSQSVQEGGTLQLVQQHQQHEAQHGSLSLGDQASINQLQWTVIGLQQCRELDSDAYSLWWEYLLFNPLRGFCWLSESDERWEWIEVLNRWPRQVNRGGVRYGDNLYTSEYQYGAEVCYAAGAFNWQVQVGDQTRIASYRLDGKTGTPPDRLYAEYTAHELTWSAAKTVPSSVVSGWFGKEVAAATASDPDTASARNTFIWLAIGMSILLLVLNLSSGWLEYDDDGESTLSSAGVAVLIGLALIWLPIWLTSPKSDSADEDDD</sequence>
<evidence type="ECO:0000313" key="3">
    <source>
        <dbReference type="EMBL" id="NLR76086.1"/>
    </source>
</evidence>
<feature type="transmembrane region" description="Helical" evidence="1">
    <location>
        <begin position="444"/>
        <end position="465"/>
    </location>
</feature>
<dbReference type="RefSeq" id="WP_168877762.1">
    <property type="nucleotide sequence ID" value="NZ_JABAIM010000003.1"/>
</dbReference>
<keyword evidence="4" id="KW-1185">Reference proteome</keyword>
<dbReference type="InterPro" id="IPR025235">
    <property type="entry name" value="DUF4178"/>
</dbReference>
<dbReference type="AlphaFoldDB" id="A0A847SF81"/>
<organism evidence="3 4">
    <name type="scientific">Leeia aquatica</name>
    <dbReference type="NCBI Taxonomy" id="2725557"/>
    <lineage>
        <taxon>Bacteria</taxon>
        <taxon>Pseudomonadati</taxon>
        <taxon>Pseudomonadota</taxon>
        <taxon>Betaproteobacteria</taxon>
        <taxon>Neisseriales</taxon>
        <taxon>Leeiaceae</taxon>
        <taxon>Leeia</taxon>
    </lineage>
</organism>
<reference evidence="3 4" key="1">
    <citation type="submission" date="2020-04" db="EMBL/GenBank/DDBJ databases">
        <title>Draft genome of Leeia sp. IMCC25680.</title>
        <authorList>
            <person name="Song J."/>
            <person name="Cho J.-C."/>
        </authorList>
    </citation>
    <scope>NUCLEOTIDE SEQUENCE [LARGE SCALE GENOMIC DNA]</scope>
    <source>
        <strain evidence="3 4">IMCC25680</strain>
    </source>
</reference>
<name>A0A847SF81_9NEIS</name>
<evidence type="ECO:0000256" key="1">
    <source>
        <dbReference type="SAM" id="Phobius"/>
    </source>
</evidence>
<feature type="domain" description="DUF4178" evidence="2">
    <location>
        <begin position="275"/>
        <end position="388"/>
    </location>
</feature>
<keyword evidence="1" id="KW-0812">Transmembrane</keyword>
<comment type="caution">
    <text evidence="3">The sequence shown here is derived from an EMBL/GenBank/DDBJ whole genome shotgun (WGS) entry which is preliminary data.</text>
</comment>
<dbReference type="Proteomes" id="UP000587991">
    <property type="component" value="Unassembled WGS sequence"/>
</dbReference>
<evidence type="ECO:0000313" key="4">
    <source>
        <dbReference type="Proteomes" id="UP000587991"/>
    </source>
</evidence>
<keyword evidence="1" id="KW-0472">Membrane</keyword>
<proteinExistence type="predicted"/>
<evidence type="ECO:0000259" key="2">
    <source>
        <dbReference type="Pfam" id="PF13785"/>
    </source>
</evidence>
<feature type="domain" description="DUF4178" evidence="2">
    <location>
        <begin position="60"/>
        <end position="189"/>
    </location>
</feature>
<dbReference type="Pfam" id="PF13785">
    <property type="entry name" value="DUF4178"/>
    <property type="match status" value="2"/>
</dbReference>
<accession>A0A847SF81</accession>